<gene>
    <name evidence="7" type="ORF">AZ78_4516</name>
</gene>
<feature type="domain" description="P/Homo B" evidence="6">
    <location>
        <begin position="559"/>
        <end position="678"/>
    </location>
</feature>
<dbReference type="Gene3D" id="2.40.10.10">
    <property type="entry name" value="Trypsin-like serine proteases"/>
    <property type="match status" value="2"/>
</dbReference>
<dbReference type="SUPFAM" id="SSF49299">
    <property type="entry name" value="PKD domain"/>
    <property type="match status" value="1"/>
</dbReference>
<feature type="region of interest" description="Disordered" evidence="3">
    <location>
        <begin position="470"/>
        <end position="489"/>
    </location>
</feature>
<feature type="domain" description="PKD" evidence="5">
    <location>
        <begin position="480"/>
        <end position="560"/>
    </location>
</feature>
<dbReference type="EMBL" id="JAJA02000001">
    <property type="protein sequence ID" value="KWS06956.1"/>
    <property type="molecule type" value="Genomic_DNA"/>
</dbReference>
<name>A0A108UCW8_9GAMM</name>
<dbReference type="PROSITE" id="PS51829">
    <property type="entry name" value="P_HOMO_B"/>
    <property type="match status" value="1"/>
</dbReference>
<dbReference type="InterPro" id="IPR013783">
    <property type="entry name" value="Ig-like_fold"/>
</dbReference>
<evidence type="ECO:0000313" key="7">
    <source>
        <dbReference type="EMBL" id="KWS06956.1"/>
    </source>
</evidence>
<evidence type="ECO:0000259" key="6">
    <source>
        <dbReference type="PROSITE" id="PS51829"/>
    </source>
</evidence>
<reference evidence="7 8" key="1">
    <citation type="journal article" date="2014" name="Genome Announc.">
        <title>Draft Genome Sequence of Lysobacter capsici AZ78, a Bacterium Antagonistic to Plant-Pathogenic Oomycetes.</title>
        <authorList>
            <person name="Puopolo G."/>
            <person name="Sonego P."/>
            <person name="Engelen K."/>
            <person name="Pertot I."/>
        </authorList>
    </citation>
    <scope>NUCLEOTIDE SEQUENCE [LARGE SCALE GENOMIC DNA]</scope>
    <source>
        <strain evidence="7 8">AZ78</strain>
    </source>
</reference>
<dbReference type="CDD" id="cd00146">
    <property type="entry name" value="PKD"/>
    <property type="match status" value="1"/>
</dbReference>
<evidence type="ECO:0000256" key="4">
    <source>
        <dbReference type="SAM" id="SignalP"/>
    </source>
</evidence>
<dbReference type="InterPro" id="IPR009003">
    <property type="entry name" value="Peptidase_S1_PA"/>
</dbReference>
<dbReference type="GO" id="GO:0004252">
    <property type="term" value="F:serine-type endopeptidase activity"/>
    <property type="evidence" value="ECO:0007669"/>
    <property type="project" value="InterPro"/>
</dbReference>
<evidence type="ECO:0000256" key="1">
    <source>
        <dbReference type="ARBA" id="ARBA00022670"/>
    </source>
</evidence>
<dbReference type="FunFam" id="2.60.120.260:FF:000149">
    <property type="entry name" value="Leupeptin-inactivating enzyme 1"/>
    <property type="match status" value="1"/>
</dbReference>
<dbReference type="SMART" id="SM00089">
    <property type="entry name" value="PKD"/>
    <property type="match status" value="1"/>
</dbReference>
<evidence type="ECO:0000256" key="3">
    <source>
        <dbReference type="SAM" id="MobiDB-lite"/>
    </source>
</evidence>
<dbReference type="GO" id="GO:0006508">
    <property type="term" value="P:proteolysis"/>
    <property type="evidence" value="ECO:0007669"/>
    <property type="project" value="UniProtKB-KW"/>
</dbReference>
<dbReference type="InterPro" id="IPR043504">
    <property type="entry name" value="Peptidase_S1_PA_chymotrypsin"/>
</dbReference>
<dbReference type="RefSeq" id="WP_036115173.1">
    <property type="nucleotide sequence ID" value="NZ_JAJA02000001.1"/>
</dbReference>
<evidence type="ECO:0000256" key="2">
    <source>
        <dbReference type="ARBA" id="ARBA00022801"/>
    </source>
</evidence>
<dbReference type="OrthoDB" id="5928962at2"/>
<dbReference type="InterPro" id="IPR022409">
    <property type="entry name" value="PKD/Chitinase_dom"/>
</dbReference>
<feature type="chain" id="PRO_5007131919" evidence="4">
    <location>
        <begin position="21"/>
        <end position="678"/>
    </location>
</feature>
<proteinExistence type="predicted"/>
<dbReference type="Gene3D" id="2.60.120.260">
    <property type="entry name" value="Galactose-binding domain-like"/>
    <property type="match status" value="1"/>
</dbReference>
<dbReference type="SUPFAM" id="SSF50494">
    <property type="entry name" value="Trypsin-like serine proteases"/>
    <property type="match status" value="1"/>
</dbReference>
<feature type="compositionally biased region" description="Low complexity" evidence="3">
    <location>
        <begin position="477"/>
        <end position="489"/>
    </location>
</feature>
<keyword evidence="1" id="KW-0645">Protease</keyword>
<dbReference type="SUPFAM" id="SSF49785">
    <property type="entry name" value="Galactose-binding domain-like"/>
    <property type="match status" value="1"/>
</dbReference>
<dbReference type="InterPro" id="IPR000601">
    <property type="entry name" value="PKD_dom"/>
</dbReference>
<dbReference type="Gene3D" id="2.60.40.10">
    <property type="entry name" value="Immunoglobulins"/>
    <property type="match status" value="1"/>
</dbReference>
<dbReference type="PROSITE" id="PS50093">
    <property type="entry name" value="PKD"/>
    <property type="match status" value="1"/>
</dbReference>
<comment type="caution">
    <text evidence="7">The sequence shown here is derived from an EMBL/GenBank/DDBJ whole genome shotgun (WGS) entry which is preliminary data.</text>
</comment>
<dbReference type="InterPro" id="IPR035986">
    <property type="entry name" value="PKD_dom_sf"/>
</dbReference>
<dbReference type="GO" id="GO:0004177">
    <property type="term" value="F:aminopeptidase activity"/>
    <property type="evidence" value="ECO:0007669"/>
    <property type="project" value="UniProtKB-KW"/>
</dbReference>
<protein>
    <submittedName>
        <fullName evidence="7">Leucyl aminopeptidase</fullName>
        <ecNumber evidence="7">3.4.24.25</ecNumber>
        <ecNumber evidence="7">3.4.24.26</ecNumber>
    </submittedName>
</protein>
<keyword evidence="2 7" id="KW-0378">Hydrolase</keyword>
<dbReference type="InterPro" id="IPR008979">
    <property type="entry name" value="Galactose-bd-like_sf"/>
</dbReference>
<organism evidence="7 8">
    <name type="scientific">Lysobacter capsici AZ78</name>
    <dbReference type="NCBI Taxonomy" id="1444315"/>
    <lineage>
        <taxon>Bacteria</taxon>
        <taxon>Pseudomonadati</taxon>
        <taxon>Pseudomonadota</taxon>
        <taxon>Gammaproteobacteria</taxon>
        <taxon>Lysobacterales</taxon>
        <taxon>Lysobacteraceae</taxon>
        <taxon>Lysobacter</taxon>
    </lineage>
</organism>
<dbReference type="Pfam" id="PF18911">
    <property type="entry name" value="PKD_4"/>
    <property type="match status" value="1"/>
</dbReference>
<accession>A0A108UCW8</accession>
<evidence type="ECO:0000259" key="5">
    <source>
        <dbReference type="PROSITE" id="PS50093"/>
    </source>
</evidence>
<feature type="signal peptide" evidence="4">
    <location>
        <begin position="1"/>
        <end position="20"/>
    </location>
</feature>
<dbReference type="Proteomes" id="UP000023435">
    <property type="component" value="Unassembled WGS sequence"/>
</dbReference>
<evidence type="ECO:0000313" key="8">
    <source>
        <dbReference type="Proteomes" id="UP000023435"/>
    </source>
</evidence>
<dbReference type="InterPro" id="IPR002884">
    <property type="entry name" value="P_dom"/>
</dbReference>
<dbReference type="AlphaFoldDB" id="A0A108UCW8"/>
<keyword evidence="7" id="KW-0031">Aminopeptidase</keyword>
<keyword evidence="8" id="KW-1185">Reference proteome</keyword>
<keyword evidence="4" id="KW-0732">Signal</keyword>
<sequence>MKRITLTLGLLALSIGTALAGPALRPAAFDNARLARVDAIAVRAMPAVDVAKLRAEDLKRDARNEVPRFATALPVSIDTLNTGTWESLDDGNVVWRTRIESKDALSLNFHFDQFNLPEGARMLIYPADQGPNSNAGRVRSFTPADNNAFGELWTPVVLGDEAVIEVVVPAAKVGQLKLHLAKVNHDYVGFGKLARNAALDVGPMATSGSCEIDVVCPEGNGYRDIIRSVAAYSKQGTMWCTGSLVNNTANDRKMYFLTANHCGMTSASVNNSMVVYWNYQNSTCRLPGSSASGADGDGSLAQSQTGATLRATYATSDFTLLELNTAANPAYNLYWAGWDRRDQNYNSSIAIHHPNVADKRISFSDSASRTTNYGGADYNPPTVANGSHVFVKWGVNRGVTEPGSSGSPLYSPDKRVIGQLHGGPSSCTVPQEQKADYYGRIFTSWTGGGAAASRLSDWLDASATGAQFVDGLDSTGTPPTNNPPSANFTSSASALTVSFTDTSSDSDGSIASRSWNFGDGTTSTATNPSKTYSAAGTYTVTLTVTDDDGATNTKTASVTVSGGNGSQTYSNGTDVAITDNATVESAIVVSGRSGNAPSSTPIAVNILHTYKSDLKVDLVAPDGTVYNLHNRTGGSTDNIIQTYTKNLSSEALNGTWKLRVNDNAGGDVGKIDSWSITF</sequence>
<dbReference type="Pfam" id="PF01483">
    <property type="entry name" value="P_proprotein"/>
    <property type="match status" value="1"/>
</dbReference>
<dbReference type="EC" id="3.4.24.26" evidence="7"/>
<dbReference type="EC" id="3.4.24.25" evidence="7"/>